<reference evidence="1" key="1">
    <citation type="submission" date="2022-03" db="EMBL/GenBank/DDBJ databases">
        <title>Draft genome sequence of Aduncisulcus paluster, a free-living microaerophilic Fornicata.</title>
        <authorList>
            <person name="Yuyama I."/>
            <person name="Kume K."/>
            <person name="Tamura T."/>
            <person name="Inagaki Y."/>
            <person name="Hashimoto T."/>
        </authorList>
    </citation>
    <scope>NUCLEOTIDE SEQUENCE</scope>
    <source>
        <strain evidence="1">NY0171</strain>
    </source>
</reference>
<dbReference type="EMBL" id="BQXS01012387">
    <property type="protein sequence ID" value="GKT22275.1"/>
    <property type="molecule type" value="Genomic_DNA"/>
</dbReference>
<organism evidence="1 2">
    <name type="scientific">Aduncisulcus paluster</name>
    <dbReference type="NCBI Taxonomy" id="2918883"/>
    <lineage>
        <taxon>Eukaryota</taxon>
        <taxon>Metamonada</taxon>
        <taxon>Carpediemonas-like organisms</taxon>
        <taxon>Aduncisulcus</taxon>
    </lineage>
</organism>
<dbReference type="Gene3D" id="3.80.10.10">
    <property type="entry name" value="Ribonuclease Inhibitor"/>
    <property type="match status" value="1"/>
</dbReference>
<proteinExistence type="predicted"/>
<sequence length="1062" mass="122726">MEEYNNIISFLFCSHSNLNESLSLFLSHLFDPSILDLSKIFFSEDVFIRLIIPLLENSYFKTHVRCIRFPESIQDKNQSMPESSAFDYNGNRIYSEFPSVFHAPPLCILIDILIKLYELRIYSINESAESDIFSFTSSCHVFGLFCDNYDGNIHSMHEYVGFLKLVKQKLIVQSLDYVTGKVDIFRAVGWDFQKAQGASSPYTRSFRLFRTPEGYIDAPLLLAALSLGISTDQHISRGLGLSYNKPESLSPCQLFPSIDLIKTLSFPPDLDYHLYEAVYSCYIHHRMMTISSTFILSALHEQNRRERVLSTIKLHRQSSMPSIKQSSTHSQSELSDIDIIPGPLNLSLTPTPILPPDSEHLKIDQSKISTSLVSHPTSYLHFISIPSALFFRDLGKFPPKHIILSNQPDLMVEYSNKSSNIISPIKIIDFSFDHYICSTKDEEVEEDIDTFDTANFSKLSIYLFLAPISPPIFSALEVLKNWYSFEKDRFHKFISEERDSCLIEQSEIDVIKAFPDGYIRFLDKYKPFDFVSPIHLFDILSLPQITNNDPEFQDQLDFVKHNEYEWHCLDDISWFYTLNKIFWLLCPILLSKISSDMPTSLYIDNSLSFLRIVEYFLRSCLSSRRRISSLTSYCSIESPNLQYLMDALIGINIQDLNSIYIHYSDLRNYLPILDNHSVKFTCLSSFSFYNFLSCPNDILSLFTICSEIKSLKSIELGSFTIINGFEEEDWKERWKVSYKPEAISEFSVPVFPQTLSSGDFLSMKPWKIHPNSWNFSQFRTIEKLTISDLSITSVSSGLNFFEIIRSFIAQSPNLRYLDISNIFQNVTNISSVYSIQSMIQKYIFEKLPPSLTHLKLLNLAVSPENIDKFLLWSEVNCIKLENICFGKWLTLFDYRISMHVPNPTFPVSQTTQKKIISKLLDFLISVTHAPSDLKFLVLSQCHALDSIAHDSELADRFDILLKQIIPNLEHLSFRDSYHSIEFIRLLCHHLPNATNLIDLDISLEEIDGFGWAPSQETRKEIIMMVCSALLVQERTIRVTIPNIPYKLRLKLRRNSPWLVRFI</sequence>
<evidence type="ECO:0000313" key="2">
    <source>
        <dbReference type="Proteomes" id="UP001057375"/>
    </source>
</evidence>
<comment type="caution">
    <text evidence="1">The sequence shown here is derived from an EMBL/GenBank/DDBJ whole genome shotgun (WGS) entry which is preliminary data.</text>
</comment>
<gene>
    <name evidence="1" type="ORF">ADUPG1_012088</name>
</gene>
<evidence type="ECO:0000313" key="1">
    <source>
        <dbReference type="EMBL" id="GKT22275.1"/>
    </source>
</evidence>
<accession>A0ABQ5K051</accession>
<dbReference type="SUPFAM" id="SSF52047">
    <property type="entry name" value="RNI-like"/>
    <property type="match status" value="1"/>
</dbReference>
<dbReference type="InterPro" id="IPR032675">
    <property type="entry name" value="LRR_dom_sf"/>
</dbReference>
<name>A0ABQ5K051_9EUKA</name>
<dbReference type="Proteomes" id="UP001057375">
    <property type="component" value="Unassembled WGS sequence"/>
</dbReference>
<keyword evidence="2" id="KW-1185">Reference proteome</keyword>
<protein>
    <submittedName>
        <fullName evidence="1">Uncharacterized protein</fullName>
    </submittedName>
</protein>